<name>A0A4S4N9X2_9RHOB</name>
<dbReference type="Pfam" id="PF02566">
    <property type="entry name" value="OsmC"/>
    <property type="match status" value="1"/>
</dbReference>
<dbReference type="InterPro" id="IPR052924">
    <property type="entry name" value="OsmC/Ohr_hydroprdx_reductase"/>
</dbReference>
<sequence length="180" mass="19254">MSEPVTALTGCLAPIDKTGLNTLIENGKANPKVIKTLKCKTVAEGKFRHANFIRDLEPYIVDEPPGLLGDDTAPNPSEASLAALGSCVAVGLHANAVHRGMTVNKLELELEGDLNITAVWGTGDLSESKPIGFTDVRIKVDMECEGTPKSVIDELVAHVIKYSPVFNTFSRPVNMVAETI</sequence>
<dbReference type="InterPro" id="IPR015946">
    <property type="entry name" value="KH_dom-like_a/b"/>
</dbReference>
<dbReference type="AlphaFoldDB" id="A0A4S4N9X2"/>
<accession>A0A4S4N9X2</accession>
<comment type="caution">
    <text evidence="1">The sequence shown here is derived from an EMBL/GenBank/DDBJ whole genome shotgun (WGS) entry which is preliminary data.</text>
</comment>
<evidence type="ECO:0000313" key="1">
    <source>
        <dbReference type="EMBL" id="THH36064.1"/>
    </source>
</evidence>
<proteinExistence type="predicted"/>
<dbReference type="InterPro" id="IPR003718">
    <property type="entry name" value="OsmC/Ohr_fam"/>
</dbReference>
<dbReference type="InterPro" id="IPR036102">
    <property type="entry name" value="OsmC/Ohrsf"/>
</dbReference>
<dbReference type="SUPFAM" id="SSF82784">
    <property type="entry name" value="OsmC-like"/>
    <property type="match status" value="1"/>
</dbReference>
<evidence type="ECO:0000313" key="2">
    <source>
        <dbReference type="Proteomes" id="UP000306602"/>
    </source>
</evidence>
<gene>
    <name evidence="1" type="ORF">E4Z66_13455</name>
</gene>
<dbReference type="PANTHER" id="PTHR35368">
    <property type="entry name" value="HYDROPEROXIDE REDUCTASE"/>
    <property type="match status" value="1"/>
</dbReference>
<dbReference type="OrthoDB" id="9811389at2"/>
<keyword evidence="2" id="KW-1185">Reference proteome</keyword>
<dbReference type="EMBL" id="SRKY01000003">
    <property type="protein sequence ID" value="THH36064.1"/>
    <property type="molecule type" value="Genomic_DNA"/>
</dbReference>
<dbReference type="Gene3D" id="3.30.300.20">
    <property type="match status" value="1"/>
</dbReference>
<dbReference type="RefSeq" id="WP_136463533.1">
    <property type="nucleotide sequence ID" value="NZ_SRKY01000003.1"/>
</dbReference>
<dbReference type="Proteomes" id="UP000306602">
    <property type="component" value="Unassembled WGS sequence"/>
</dbReference>
<dbReference type="PANTHER" id="PTHR35368:SF1">
    <property type="entry name" value="HYDROPEROXIDE REDUCTASE"/>
    <property type="match status" value="1"/>
</dbReference>
<protein>
    <submittedName>
        <fullName evidence="1">OsmC family peroxiredoxin</fullName>
    </submittedName>
</protein>
<organism evidence="1 2">
    <name type="scientific">Aliishimia ponticola</name>
    <dbReference type="NCBI Taxonomy" id="2499833"/>
    <lineage>
        <taxon>Bacteria</taxon>
        <taxon>Pseudomonadati</taxon>
        <taxon>Pseudomonadota</taxon>
        <taxon>Alphaproteobacteria</taxon>
        <taxon>Rhodobacterales</taxon>
        <taxon>Paracoccaceae</taxon>
        <taxon>Aliishimia</taxon>
    </lineage>
</organism>
<reference evidence="1 2" key="1">
    <citation type="submission" date="2019-04" db="EMBL/GenBank/DDBJ databases">
        <title>Shimia ponticola sp. nov., isolated from seawater.</title>
        <authorList>
            <person name="Kim Y.-O."/>
            <person name="Yoon J.-H."/>
        </authorList>
    </citation>
    <scope>NUCLEOTIDE SEQUENCE [LARGE SCALE GENOMIC DNA]</scope>
    <source>
        <strain evidence="1 2">MYP11</strain>
    </source>
</reference>